<dbReference type="NCBIfam" id="TIGR02937">
    <property type="entry name" value="sigma70-ECF"/>
    <property type="match status" value="1"/>
</dbReference>
<evidence type="ECO:0000313" key="5">
    <source>
        <dbReference type="Proteomes" id="UP001059380"/>
    </source>
</evidence>
<dbReference type="SUPFAM" id="SSF88659">
    <property type="entry name" value="Sigma3 and sigma4 domains of RNA polymerase sigma factors"/>
    <property type="match status" value="1"/>
</dbReference>
<proteinExistence type="predicted"/>
<evidence type="ECO:0000313" key="4">
    <source>
        <dbReference type="EMBL" id="UWZ85754.1"/>
    </source>
</evidence>
<dbReference type="InterPro" id="IPR052704">
    <property type="entry name" value="ECF_Sigma-70_Domain"/>
</dbReference>
<gene>
    <name evidence="4" type="ORF">MOP44_07365</name>
</gene>
<evidence type="ECO:0000259" key="2">
    <source>
        <dbReference type="Pfam" id="PF04542"/>
    </source>
</evidence>
<protein>
    <submittedName>
        <fullName evidence="4">Sigma-70 family RNA polymerase sigma factor</fullName>
    </submittedName>
</protein>
<dbReference type="KEGG" id="orp:MOP44_07365"/>
<dbReference type="GO" id="GO:0003677">
    <property type="term" value="F:DNA binding"/>
    <property type="evidence" value="ECO:0007669"/>
    <property type="project" value="InterPro"/>
</dbReference>
<dbReference type="InterPro" id="IPR032710">
    <property type="entry name" value="NTF2-like_dom_sf"/>
</dbReference>
<name>A0A9J7BVE4_9BACT</name>
<dbReference type="Pfam" id="PF04542">
    <property type="entry name" value="Sigma70_r2"/>
    <property type="match status" value="1"/>
</dbReference>
<dbReference type="Gene3D" id="1.10.10.10">
    <property type="entry name" value="Winged helix-like DNA-binding domain superfamily/Winged helix DNA-binding domain"/>
    <property type="match status" value="1"/>
</dbReference>
<dbReference type="SUPFAM" id="SSF54427">
    <property type="entry name" value="NTF2-like"/>
    <property type="match status" value="1"/>
</dbReference>
<dbReference type="InterPro" id="IPR036388">
    <property type="entry name" value="WH-like_DNA-bd_sf"/>
</dbReference>
<sequence>MSGNDWVAERFEANRSHLRAVAFRMLGSAGEADDAVQECWIRVNRADAAGIDNLEGWLTTVVARICLNILRSRTARREEALEESTAGPRIVHSGRRSPQDEALLAESVGLAFLVVLERLTPAERVAFVLHDVFGVSFEEIASIVDRTPTAARQLASRARRRVRGGRTRPAASLSGKRQTVEAFLRALRAGDIESLLAVLDSDVVRRADRVAVAAAEGRELRGARDVAQEALTYSGAAQIAQPVVVDGDVGFVIAPGGRLRVAVRCTVRKSKITAMEVIADPARLRTLNFGIPPD</sequence>
<dbReference type="InterPro" id="IPR013325">
    <property type="entry name" value="RNA_pol_sigma_r2"/>
</dbReference>
<dbReference type="InterPro" id="IPR013324">
    <property type="entry name" value="RNA_pol_sigma_r3/r4-like"/>
</dbReference>
<keyword evidence="5" id="KW-1185">Reference proteome</keyword>
<dbReference type="PANTHER" id="PTHR30173">
    <property type="entry name" value="SIGMA 19 FACTOR"/>
    <property type="match status" value="1"/>
</dbReference>
<dbReference type="Proteomes" id="UP001059380">
    <property type="component" value="Chromosome"/>
</dbReference>
<dbReference type="Gene3D" id="3.10.450.50">
    <property type="match status" value="1"/>
</dbReference>
<evidence type="ECO:0000256" key="1">
    <source>
        <dbReference type="ARBA" id="ARBA00011344"/>
    </source>
</evidence>
<organism evidence="4 5">
    <name type="scientific">Occallatibacter riparius</name>
    <dbReference type="NCBI Taxonomy" id="1002689"/>
    <lineage>
        <taxon>Bacteria</taxon>
        <taxon>Pseudomonadati</taxon>
        <taxon>Acidobacteriota</taxon>
        <taxon>Terriglobia</taxon>
        <taxon>Terriglobales</taxon>
        <taxon>Acidobacteriaceae</taxon>
        <taxon>Occallatibacter</taxon>
    </lineage>
</organism>
<feature type="domain" description="RNA polymerase sigma factor 70 region 4 type 2" evidence="3">
    <location>
        <begin position="111"/>
        <end position="161"/>
    </location>
</feature>
<dbReference type="GO" id="GO:0016987">
    <property type="term" value="F:sigma factor activity"/>
    <property type="evidence" value="ECO:0007669"/>
    <property type="project" value="InterPro"/>
</dbReference>
<accession>A0A9J7BVE4</accession>
<dbReference type="InterPro" id="IPR007627">
    <property type="entry name" value="RNA_pol_sigma70_r2"/>
</dbReference>
<dbReference type="InterPro" id="IPR013249">
    <property type="entry name" value="RNA_pol_sigma70_r4_t2"/>
</dbReference>
<feature type="domain" description="RNA polymerase sigma-70 region 2" evidence="2">
    <location>
        <begin position="11"/>
        <end position="74"/>
    </location>
</feature>
<dbReference type="InterPro" id="IPR014284">
    <property type="entry name" value="RNA_pol_sigma-70_dom"/>
</dbReference>
<dbReference type="Pfam" id="PF08281">
    <property type="entry name" value="Sigma70_r4_2"/>
    <property type="match status" value="1"/>
</dbReference>
<evidence type="ECO:0000259" key="3">
    <source>
        <dbReference type="Pfam" id="PF08281"/>
    </source>
</evidence>
<dbReference type="SUPFAM" id="SSF88946">
    <property type="entry name" value="Sigma2 domain of RNA polymerase sigma factors"/>
    <property type="match status" value="1"/>
</dbReference>
<dbReference type="RefSeq" id="WP_260795350.1">
    <property type="nucleotide sequence ID" value="NZ_CP093313.1"/>
</dbReference>
<dbReference type="Gene3D" id="1.10.1740.10">
    <property type="match status" value="1"/>
</dbReference>
<dbReference type="EMBL" id="CP093313">
    <property type="protein sequence ID" value="UWZ85754.1"/>
    <property type="molecule type" value="Genomic_DNA"/>
</dbReference>
<reference evidence="4" key="1">
    <citation type="submission" date="2021-04" db="EMBL/GenBank/DDBJ databases">
        <title>Phylogenetic analysis of Acidobacteriaceae.</title>
        <authorList>
            <person name="Qiu L."/>
            <person name="Zhang Q."/>
        </authorList>
    </citation>
    <scope>NUCLEOTIDE SEQUENCE</scope>
    <source>
        <strain evidence="4">DSM 25168</strain>
    </source>
</reference>
<comment type="subunit">
    <text evidence="1">Interacts transiently with the RNA polymerase catalytic core formed by RpoA, RpoB, RpoC and RpoZ (2 alpha, 1 beta, 1 beta' and 1 omega subunit) to form the RNA polymerase holoenzyme that can initiate transcription.</text>
</comment>
<dbReference type="GO" id="GO:0006352">
    <property type="term" value="P:DNA-templated transcription initiation"/>
    <property type="evidence" value="ECO:0007669"/>
    <property type="project" value="InterPro"/>
</dbReference>
<dbReference type="AlphaFoldDB" id="A0A9J7BVE4"/>
<dbReference type="PANTHER" id="PTHR30173:SF43">
    <property type="entry name" value="ECF RNA POLYMERASE SIGMA FACTOR SIGI-RELATED"/>
    <property type="match status" value="1"/>
</dbReference>